<dbReference type="PANTHER" id="PTHR42904">
    <property type="entry name" value="NUDIX HYDROLASE, NUDC SUBFAMILY"/>
    <property type="match status" value="1"/>
</dbReference>
<dbReference type="PROSITE" id="PS00893">
    <property type="entry name" value="NUDIX_BOX"/>
    <property type="match status" value="1"/>
</dbReference>
<comment type="catalytic activity">
    <reaction evidence="9">
        <text>a 5'-end NAD(+)-phospho-ribonucleoside in mRNA + H2O = a 5'-end phospho-adenosine-phospho-ribonucleoside in mRNA + beta-nicotinamide D-ribonucleotide + 2 H(+)</text>
        <dbReference type="Rhea" id="RHEA:60876"/>
        <dbReference type="Rhea" id="RHEA-COMP:15698"/>
        <dbReference type="Rhea" id="RHEA-COMP:15719"/>
        <dbReference type="ChEBI" id="CHEBI:14649"/>
        <dbReference type="ChEBI" id="CHEBI:15377"/>
        <dbReference type="ChEBI" id="CHEBI:15378"/>
        <dbReference type="ChEBI" id="CHEBI:144029"/>
        <dbReference type="ChEBI" id="CHEBI:144051"/>
    </reaction>
    <physiologicalReaction direction="left-to-right" evidence="9">
        <dbReference type="Rhea" id="RHEA:60877"/>
    </physiologicalReaction>
</comment>
<dbReference type="InterPro" id="IPR049734">
    <property type="entry name" value="NudC-like_C"/>
</dbReference>
<evidence type="ECO:0000256" key="3">
    <source>
        <dbReference type="ARBA" id="ARBA00009595"/>
    </source>
</evidence>
<dbReference type="InterPro" id="IPR050241">
    <property type="entry name" value="NAD-cap_RNA_hydrolase_NudC"/>
</dbReference>
<accession>A0ABV1HCV5</accession>
<evidence type="ECO:0000256" key="4">
    <source>
        <dbReference type="ARBA" id="ARBA00012381"/>
    </source>
</evidence>
<protein>
    <recommendedName>
        <fullName evidence="4">NAD(+) diphosphatase</fullName>
        <ecNumber evidence="4">3.6.1.22</ecNumber>
    </recommendedName>
</protein>
<evidence type="ECO:0000313" key="11">
    <source>
        <dbReference type="EMBL" id="MEQ2557333.1"/>
    </source>
</evidence>
<reference evidence="11 12" key="1">
    <citation type="submission" date="2024-03" db="EMBL/GenBank/DDBJ databases">
        <title>Human intestinal bacterial collection.</title>
        <authorList>
            <person name="Pauvert C."/>
            <person name="Hitch T.C.A."/>
            <person name="Clavel T."/>
        </authorList>
    </citation>
    <scope>NUCLEOTIDE SEQUENCE [LARGE SCALE GENOMIC DNA]</scope>
    <source>
        <strain evidence="11 12">CLA-AA-H185</strain>
    </source>
</reference>
<evidence type="ECO:0000256" key="5">
    <source>
        <dbReference type="ARBA" id="ARBA00022723"/>
    </source>
</evidence>
<proteinExistence type="inferred from homology"/>
<evidence type="ECO:0000259" key="10">
    <source>
        <dbReference type="PROSITE" id="PS51462"/>
    </source>
</evidence>
<evidence type="ECO:0000256" key="2">
    <source>
        <dbReference type="ARBA" id="ARBA00001947"/>
    </source>
</evidence>
<dbReference type="InterPro" id="IPR020084">
    <property type="entry name" value="NUDIX_hydrolase_CS"/>
</dbReference>
<dbReference type="EMBL" id="JBBMEX010000004">
    <property type="protein sequence ID" value="MEQ2557333.1"/>
    <property type="molecule type" value="Genomic_DNA"/>
</dbReference>
<dbReference type="Gene3D" id="3.90.79.20">
    <property type="match status" value="1"/>
</dbReference>
<dbReference type="InterPro" id="IPR000086">
    <property type="entry name" value="NUDIX_hydrolase_dom"/>
</dbReference>
<dbReference type="RefSeq" id="WP_353530470.1">
    <property type="nucleotide sequence ID" value="NZ_JBBMEX010000004.1"/>
</dbReference>
<keyword evidence="12" id="KW-1185">Reference proteome</keyword>
<dbReference type="Pfam" id="PF00293">
    <property type="entry name" value="NUDIX"/>
    <property type="match status" value="1"/>
</dbReference>
<comment type="caution">
    <text evidence="11">The sequence shown here is derived from an EMBL/GenBank/DDBJ whole genome shotgun (WGS) entry which is preliminary data.</text>
</comment>
<keyword evidence="6 11" id="KW-0378">Hydrolase</keyword>
<dbReference type="InterPro" id="IPR015797">
    <property type="entry name" value="NUDIX_hydrolase-like_dom_sf"/>
</dbReference>
<dbReference type="EC" id="3.6.1.22" evidence="4"/>
<dbReference type="PANTHER" id="PTHR42904:SF6">
    <property type="entry name" value="NAD-CAPPED RNA HYDROLASE NUDT12"/>
    <property type="match status" value="1"/>
</dbReference>
<feature type="domain" description="Nudix hydrolase" evidence="10">
    <location>
        <begin position="149"/>
        <end position="275"/>
    </location>
</feature>
<keyword evidence="8" id="KW-0520">NAD</keyword>
<gene>
    <name evidence="11" type="primary">nudC</name>
    <name evidence="11" type="ORF">WMO43_05500</name>
</gene>
<evidence type="ECO:0000313" key="12">
    <source>
        <dbReference type="Proteomes" id="UP001454489"/>
    </source>
</evidence>
<dbReference type="Pfam" id="PF09297">
    <property type="entry name" value="Zn_ribbon_NUD"/>
    <property type="match status" value="1"/>
</dbReference>
<dbReference type="CDD" id="cd03429">
    <property type="entry name" value="NUDIX_NADH_pyrophosphatase_Nudt13"/>
    <property type="match status" value="1"/>
</dbReference>
<dbReference type="Proteomes" id="UP001454489">
    <property type="component" value="Unassembled WGS sequence"/>
</dbReference>
<comment type="cofactor">
    <cofactor evidence="1">
        <name>Mg(2+)</name>
        <dbReference type="ChEBI" id="CHEBI:18420"/>
    </cofactor>
</comment>
<dbReference type="InterPro" id="IPR015376">
    <property type="entry name" value="Znr_NADH_PPase"/>
</dbReference>
<dbReference type="SUPFAM" id="SSF55811">
    <property type="entry name" value="Nudix"/>
    <property type="match status" value="1"/>
</dbReference>
<sequence length="281" mass="32984">MIQDIGVEQLKNEYHPKPPKDESRIMIFDSGKLLCRINEEMQIAYPKYGEWRKNKADEGTLIYLFSIGEDTYYLLYSPQKTEVEGYVYEKMFRLRRTFPERERFAGVSAYHLYTWYENNHFCGKCGTELLRNENERKLQCPACGNEVFPRINPAVIVAVSHGDELILTKYAGREYKKYALIAGFAEFGETIEQTVQREVMEEVGIRVKNLRYYKSQPWGFSGSLLFGFFAEAEGDLTIYRQEDELAEAMWVPAEEIVLDIEEISLTREMMQVFQKEHCKKE</sequence>
<comment type="similarity">
    <text evidence="3">Belongs to the Nudix hydrolase family. NudC subfamily.</text>
</comment>
<evidence type="ECO:0000256" key="7">
    <source>
        <dbReference type="ARBA" id="ARBA00022842"/>
    </source>
</evidence>
<dbReference type="Gene3D" id="3.90.79.10">
    <property type="entry name" value="Nucleoside Triphosphate Pyrophosphohydrolase"/>
    <property type="match status" value="1"/>
</dbReference>
<dbReference type="PROSITE" id="PS51462">
    <property type="entry name" value="NUDIX"/>
    <property type="match status" value="1"/>
</dbReference>
<comment type="cofactor">
    <cofactor evidence="2">
        <name>Zn(2+)</name>
        <dbReference type="ChEBI" id="CHEBI:29105"/>
    </cofactor>
</comment>
<dbReference type="NCBIfam" id="NF001299">
    <property type="entry name" value="PRK00241.1"/>
    <property type="match status" value="1"/>
</dbReference>
<dbReference type="GO" id="GO:0016787">
    <property type="term" value="F:hydrolase activity"/>
    <property type="evidence" value="ECO:0007669"/>
    <property type="project" value="UniProtKB-KW"/>
</dbReference>
<evidence type="ECO:0000256" key="1">
    <source>
        <dbReference type="ARBA" id="ARBA00001946"/>
    </source>
</evidence>
<organism evidence="11 12">
    <name type="scientific">Maccoyibacter intestinihominis</name>
    <dbReference type="NCBI Taxonomy" id="3133499"/>
    <lineage>
        <taxon>Bacteria</taxon>
        <taxon>Bacillati</taxon>
        <taxon>Bacillota</taxon>
        <taxon>Clostridia</taxon>
        <taxon>Lachnospirales</taxon>
        <taxon>Lachnospiraceae</taxon>
        <taxon>Maccoyibacter</taxon>
    </lineage>
</organism>
<keyword evidence="7" id="KW-0460">Magnesium</keyword>
<keyword evidence="5" id="KW-0479">Metal-binding</keyword>
<evidence type="ECO:0000256" key="9">
    <source>
        <dbReference type="ARBA" id="ARBA00023679"/>
    </source>
</evidence>
<evidence type="ECO:0000256" key="6">
    <source>
        <dbReference type="ARBA" id="ARBA00022801"/>
    </source>
</evidence>
<evidence type="ECO:0000256" key="8">
    <source>
        <dbReference type="ARBA" id="ARBA00023027"/>
    </source>
</evidence>
<name>A0ABV1HCV5_9FIRM</name>